<dbReference type="PROSITE" id="PS50893">
    <property type="entry name" value="ABC_TRANSPORTER_2"/>
    <property type="match status" value="1"/>
</dbReference>
<dbReference type="InterPro" id="IPR005893">
    <property type="entry name" value="PotA-like"/>
</dbReference>
<keyword evidence="10" id="KW-1185">Reference proteome</keyword>
<comment type="caution">
    <text evidence="9">The sequence shown here is derived from an EMBL/GenBank/DDBJ whole genome shotgun (WGS) entry which is preliminary data.</text>
</comment>
<evidence type="ECO:0000259" key="8">
    <source>
        <dbReference type="PROSITE" id="PS50893"/>
    </source>
</evidence>
<keyword evidence="5 7" id="KW-1278">Translocase</keyword>
<keyword evidence="3 7" id="KW-0547">Nucleotide-binding</keyword>
<dbReference type="InterPro" id="IPR008995">
    <property type="entry name" value="Mo/tungstate-bd_C_term_dom"/>
</dbReference>
<dbReference type="EC" id="7.6.2.11" evidence="7"/>
<keyword evidence="4 7" id="KW-0067">ATP-binding</keyword>
<dbReference type="Proteomes" id="UP000281647">
    <property type="component" value="Unassembled WGS sequence"/>
</dbReference>
<dbReference type="SMART" id="SM00382">
    <property type="entry name" value="AAA"/>
    <property type="match status" value="1"/>
</dbReference>
<dbReference type="InterPro" id="IPR017871">
    <property type="entry name" value="ABC_transporter-like_CS"/>
</dbReference>
<evidence type="ECO:0000256" key="3">
    <source>
        <dbReference type="ARBA" id="ARBA00022741"/>
    </source>
</evidence>
<dbReference type="NCBIfam" id="TIGR01187">
    <property type="entry name" value="potA"/>
    <property type="match status" value="1"/>
</dbReference>
<dbReference type="SUPFAM" id="SSF52540">
    <property type="entry name" value="P-loop containing nucleoside triphosphate hydrolases"/>
    <property type="match status" value="1"/>
</dbReference>
<dbReference type="PANTHER" id="PTHR42781">
    <property type="entry name" value="SPERMIDINE/PUTRESCINE IMPORT ATP-BINDING PROTEIN POTA"/>
    <property type="match status" value="1"/>
</dbReference>
<dbReference type="GO" id="GO:0015417">
    <property type="term" value="F:ABC-type polyamine transporter activity"/>
    <property type="evidence" value="ECO:0007669"/>
    <property type="project" value="UniProtKB-EC"/>
</dbReference>
<keyword evidence="6 7" id="KW-0472">Membrane</keyword>
<dbReference type="GO" id="GO:0015847">
    <property type="term" value="P:putrescine transport"/>
    <property type="evidence" value="ECO:0007669"/>
    <property type="project" value="UniProtKB-ARBA"/>
</dbReference>
<comment type="subunit">
    <text evidence="7">The complex is composed of two ATP-binding proteins (PotA), two transmembrane proteins (PotB and PotC) and a solute-binding protein (PotD).</text>
</comment>
<dbReference type="GO" id="GO:0016887">
    <property type="term" value="F:ATP hydrolysis activity"/>
    <property type="evidence" value="ECO:0007669"/>
    <property type="project" value="InterPro"/>
</dbReference>
<accession>A0A432V826</accession>
<evidence type="ECO:0000256" key="6">
    <source>
        <dbReference type="ARBA" id="ARBA00023136"/>
    </source>
</evidence>
<dbReference type="FunFam" id="3.40.50.300:FF:000133">
    <property type="entry name" value="Spermidine/putrescine import ATP-binding protein PotA"/>
    <property type="match status" value="1"/>
</dbReference>
<dbReference type="Gene3D" id="3.40.50.300">
    <property type="entry name" value="P-loop containing nucleotide triphosphate hydrolases"/>
    <property type="match status" value="1"/>
</dbReference>
<proteinExistence type="inferred from homology"/>
<organism evidence="9 10">
    <name type="scientific">Borborobacter arsenicus</name>
    <dbReference type="NCBI Taxonomy" id="1851146"/>
    <lineage>
        <taxon>Bacteria</taxon>
        <taxon>Pseudomonadati</taxon>
        <taxon>Pseudomonadota</taxon>
        <taxon>Alphaproteobacteria</taxon>
        <taxon>Hyphomicrobiales</taxon>
        <taxon>Phyllobacteriaceae</taxon>
        <taxon>Borborobacter</taxon>
    </lineage>
</organism>
<dbReference type="AlphaFoldDB" id="A0A432V826"/>
<dbReference type="Pfam" id="PF00005">
    <property type="entry name" value="ABC_tran"/>
    <property type="match status" value="1"/>
</dbReference>
<dbReference type="GO" id="GO:0005524">
    <property type="term" value="F:ATP binding"/>
    <property type="evidence" value="ECO:0007669"/>
    <property type="project" value="UniProtKB-KW"/>
</dbReference>
<dbReference type="InterPro" id="IPR050093">
    <property type="entry name" value="ABC_SmlMolc_Importer"/>
</dbReference>
<evidence type="ECO:0000256" key="7">
    <source>
        <dbReference type="RuleBase" id="RU364083"/>
    </source>
</evidence>
<feature type="domain" description="ABC transporter" evidence="8">
    <location>
        <begin position="15"/>
        <end position="245"/>
    </location>
</feature>
<comment type="catalytic activity">
    <reaction evidence="7">
        <text>ATP + H2O + polyamine-[polyamine-binding protein]Side 1 = ADP + phosphate + polyamineSide 2 + [polyamine-binding protein]Side 1.</text>
        <dbReference type="EC" id="7.6.2.11"/>
    </reaction>
</comment>
<protein>
    <recommendedName>
        <fullName evidence="7">Spermidine/putrescine import ATP-binding protein PotA</fullName>
        <ecNumber evidence="7">7.6.2.11</ecNumber>
    </recommendedName>
</protein>
<dbReference type="InterPro" id="IPR027417">
    <property type="entry name" value="P-loop_NTPase"/>
</dbReference>
<evidence type="ECO:0000313" key="9">
    <source>
        <dbReference type="EMBL" id="RUM98280.1"/>
    </source>
</evidence>
<dbReference type="OrthoDB" id="9802264at2"/>
<dbReference type="InterPro" id="IPR003593">
    <property type="entry name" value="AAA+_ATPase"/>
</dbReference>
<name>A0A432V826_9HYPH</name>
<dbReference type="PROSITE" id="PS00211">
    <property type="entry name" value="ABC_TRANSPORTER_1"/>
    <property type="match status" value="1"/>
</dbReference>
<gene>
    <name evidence="7" type="primary">potA</name>
    <name evidence="9" type="ORF">EET67_09300</name>
</gene>
<evidence type="ECO:0000256" key="2">
    <source>
        <dbReference type="ARBA" id="ARBA00022475"/>
    </source>
</evidence>
<dbReference type="SUPFAM" id="SSF50331">
    <property type="entry name" value="MOP-like"/>
    <property type="match status" value="1"/>
</dbReference>
<dbReference type="PANTHER" id="PTHR42781:SF4">
    <property type="entry name" value="SPERMIDINE_PUTRESCINE IMPORT ATP-BINDING PROTEIN POTA"/>
    <property type="match status" value="1"/>
</dbReference>
<keyword evidence="1 7" id="KW-0813">Transport</keyword>
<dbReference type="RefSeq" id="WP_128626660.1">
    <property type="nucleotide sequence ID" value="NZ_RKST01000007.1"/>
</dbReference>
<comment type="function">
    <text evidence="7">Part of the ABC transporter complex PotABCD involved in spermidine/putrescine import. Responsible for energy coupling to the transport system.</text>
</comment>
<dbReference type="EMBL" id="RKST01000007">
    <property type="protein sequence ID" value="RUM98280.1"/>
    <property type="molecule type" value="Genomic_DNA"/>
</dbReference>
<evidence type="ECO:0000256" key="4">
    <source>
        <dbReference type="ARBA" id="ARBA00022840"/>
    </source>
</evidence>
<reference evidence="9 10" key="1">
    <citation type="submission" date="2018-11" db="EMBL/GenBank/DDBJ databases">
        <title>Pseudaminobacter arsenicus sp. nov., an arsenic-resistant bacterium isolated from arsenic-rich aquifers.</title>
        <authorList>
            <person name="Mu Y."/>
        </authorList>
    </citation>
    <scope>NUCLEOTIDE SEQUENCE [LARGE SCALE GENOMIC DNA]</scope>
    <source>
        <strain evidence="9 10">CB3</strain>
    </source>
</reference>
<comment type="similarity">
    <text evidence="7">Belongs to the ABC transporter superfamily. Spermidine/putrescine importer (TC 3.A.1.11.1) family.</text>
</comment>
<sequence length="379" mass="41440">MDSRLHMGIRSGVALELEALHKRYGDYVAVESVDLRADPGEFLTLLGPSGSGKTTTLNMIAGFVTPSSGRIQLDGGKIDHLPPHKRNIGMVFQHYALFPHMTAFENVAFPLKQRKCGGAEIRTRVLEALELVGLGDRAHSYPRQLSGGQQQRVALARAIVFRPSLLLMDEPLGALDRQLREHMQMEIKRIHVELGITFVYVTHDQEEALTMSDRVAIFNNGRIEQVGTASDVYDRPRTLFAAEFLGESNSLSVARTCQPGIAVVAGLDVPVRLPEDTQMPAGDGATVVIRPERLRAMPAGLERSPGTNALRGVVQRVVYLGSARRVDVEVSPWIHLSVREQSGMWSPVQKGDAVDIGWHPGDSVLLEQRTAPAIVTGAA</sequence>
<keyword evidence="2 7" id="KW-1003">Cell membrane</keyword>
<evidence type="ECO:0000256" key="1">
    <source>
        <dbReference type="ARBA" id="ARBA00022448"/>
    </source>
</evidence>
<dbReference type="Pfam" id="PF08402">
    <property type="entry name" value="TOBE_2"/>
    <property type="match status" value="1"/>
</dbReference>
<evidence type="ECO:0000256" key="5">
    <source>
        <dbReference type="ARBA" id="ARBA00022967"/>
    </source>
</evidence>
<dbReference type="InterPro" id="IPR003439">
    <property type="entry name" value="ABC_transporter-like_ATP-bd"/>
</dbReference>
<dbReference type="InterPro" id="IPR013611">
    <property type="entry name" value="Transp-assoc_OB_typ2"/>
</dbReference>
<dbReference type="GO" id="GO:0043190">
    <property type="term" value="C:ATP-binding cassette (ABC) transporter complex"/>
    <property type="evidence" value="ECO:0007669"/>
    <property type="project" value="InterPro"/>
</dbReference>
<evidence type="ECO:0000313" key="10">
    <source>
        <dbReference type="Proteomes" id="UP000281647"/>
    </source>
</evidence>